<feature type="chain" id="PRO_5047517606" description="CopC domain-containing protein" evidence="3">
    <location>
        <begin position="25"/>
        <end position="119"/>
    </location>
</feature>
<keyword evidence="2" id="KW-0186">Copper</keyword>
<comment type="caution">
    <text evidence="5">The sequence shown here is derived from an EMBL/GenBank/DDBJ whole genome shotgun (WGS) entry which is preliminary data.</text>
</comment>
<gene>
    <name evidence="5" type="ORF">GCM10011363_29300</name>
</gene>
<reference evidence="6" key="1">
    <citation type="journal article" date="2019" name="Int. J. Syst. Evol. Microbiol.">
        <title>The Global Catalogue of Microorganisms (GCM) 10K type strain sequencing project: providing services to taxonomists for standard genome sequencing and annotation.</title>
        <authorList>
            <consortium name="The Broad Institute Genomics Platform"/>
            <consortium name="The Broad Institute Genome Sequencing Center for Infectious Disease"/>
            <person name="Wu L."/>
            <person name="Ma J."/>
        </authorList>
    </citation>
    <scope>NUCLEOTIDE SEQUENCE [LARGE SCALE GENOMIC DNA]</scope>
    <source>
        <strain evidence="6">CGMCC 1.12478</strain>
    </source>
</reference>
<feature type="signal peptide" evidence="3">
    <location>
        <begin position="1"/>
        <end position="24"/>
    </location>
</feature>
<evidence type="ECO:0000256" key="2">
    <source>
        <dbReference type="ARBA" id="ARBA00023008"/>
    </source>
</evidence>
<dbReference type="InterPro" id="IPR007348">
    <property type="entry name" value="CopC_dom"/>
</dbReference>
<dbReference type="InterPro" id="IPR014756">
    <property type="entry name" value="Ig_E-set"/>
</dbReference>
<dbReference type="InterPro" id="IPR014755">
    <property type="entry name" value="Cu-Rt/internalin_Ig-like"/>
</dbReference>
<dbReference type="Gene3D" id="2.60.40.1220">
    <property type="match status" value="1"/>
</dbReference>
<name>A0ABQ1KX84_9RHOB</name>
<evidence type="ECO:0000313" key="5">
    <source>
        <dbReference type="EMBL" id="GGC10817.1"/>
    </source>
</evidence>
<dbReference type="RefSeq" id="WP_188482799.1">
    <property type="nucleotide sequence ID" value="NZ_BMFC01000008.1"/>
</dbReference>
<keyword evidence="6" id="KW-1185">Reference proteome</keyword>
<evidence type="ECO:0000259" key="4">
    <source>
        <dbReference type="Pfam" id="PF04234"/>
    </source>
</evidence>
<evidence type="ECO:0000256" key="3">
    <source>
        <dbReference type="SAM" id="SignalP"/>
    </source>
</evidence>
<dbReference type="EMBL" id="BMFC01000008">
    <property type="protein sequence ID" value="GGC10817.1"/>
    <property type="molecule type" value="Genomic_DNA"/>
</dbReference>
<keyword evidence="1 3" id="KW-0732">Signal</keyword>
<proteinExistence type="predicted"/>
<accession>A0ABQ1KX84</accession>
<organism evidence="5 6">
    <name type="scientific">Marivita lacus</name>
    <dbReference type="NCBI Taxonomy" id="1323742"/>
    <lineage>
        <taxon>Bacteria</taxon>
        <taxon>Pseudomonadati</taxon>
        <taxon>Pseudomonadota</taxon>
        <taxon>Alphaproteobacteria</taxon>
        <taxon>Rhodobacterales</taxon>
        <taxon>Roseobacteraceae</taxon>
        <taxon>Marivita</taxon>
    </lineage>
</organism>
<dbReference type="SUPFAM" id="SSF81296">
    <property type="entry name" value="E set domains"/>
    <property type="match status" value="1"/>
</dbReference>
<evidence type="ECO:0000256" key="1">
    <source>
        <dbReference type="ARBA" id="ARBA00022729"/>
    </source>
</evidence>
<dbReference type="Pfam" id="PF04234">
    <property type="entry name" value="CopC"/>
    <property type="match status" value="1"/>
</dbReference>
<dbReference type="Proteomes" id="UP000645462">
    <property type="component" value="Unassembled WGS sequence"/>
</dbReference>
<sequence length="119" mass="12842">MALSHRTFLAAFFAIALVSQAAVAHSTKEGTTPPDGEVLSTSPETIGMTFDMPMRVTMISLTDQDGAEHGLTRQDNMQPVTVFDAKPPVLAGGKYKVQWRGLAEDGHPMQGTFSFEVTD</sequence>
<feature type="domain" description="CopC" evidence="4">
    <location>
        <begin position="25"/>
        <end position="117"/>
    </location>
</feature>
<evidence type="ECO:0000313" key="6">
    <source>
        <dbReference type="Proteomes" id="UP000645462"/>
    </source>
</evidence>
<protein>
    <recommendedName>
        <fullName evidence="4">CopC domain-containing protein</fullName>
    </recommendedName>
</protein>